<feature type="domain" description="Carrier" evidence="9">
    <location>
        <begin position="882"/>
        <end position="957"/>
    </location>
</feature>
<feature type="region of interest" description="N-terminal hotdog fold" evidence="7">
    <location>
        <begin position="118"/>
        <end position="239"/>
    </location>
</feature>
<evidence type="ECO:0000256" key="4">
    <source>
        <dbReference type="ARBA" id="ARBA00022679"/>
    </source>
</evidence>
<evidence type="ECO:0000256" key="8">
    <source>
        <dbReference type="SAM" id="MobiDB-lite"/>
    </source>
</evidence>
<evidence type="ECO:0000256" key="7">
    <source>
        <dbReference type="PROSITE-ProRule" id="PRU01363"/>
    </source>
</evidence>
<feature type="region of interest" description="C-terminal hotdog fold" evidence="7">
    <location>
        <begin position="256"/>
        <end position="396"/>
    </location>
</feature>
<reference evidence="12" key="1">
    <citation type="submission" date="2015-07" db="EMBL/GenBank/DDBJ databases">
        <authorList>
            <consortium name="Consortium for Microbial Forensics and Genomics (microFORGE)"/>
            <person name="Knight B.M."/>
            <person name="Roberts D.P."/>
            <person name="Lin D."/>
            <person name="Hari K."/>
            <person name="Fletcher J."/>
            <person name="Melcher U."/>
            <person name="Blagden T."/>
            <person name="Winegar R.A."/>
        </authorList>
    </citation>
    <scope>NUCLEOTIDE SEQUENCE [LARGE SCALE GENOMIC DNA]</scope>
    <source>
        <strain evidence="12">NRRL B-1447</strain>
    </source>
</reference>
<dbReference type="PROSITE" id="PS50075">
    <property type="entry name" value="CARRIER"/>
    <property type="match status" value="1"/>
</dbReference>
<evidence type="ECO:0000313" key="11">
    <source>
        <dbReference type="EMBL" id="KOG47723.1"/>
    </source>
</evidence>
<dbReference type="SMART" id="SM00823">
    <property type="entry name" value="PKS_PP"/>
    <property type="match status" value="1"/>
</dbReference>
<comment type="caution">
    <text evidence="11">The sequence shown here is derived from an EMBL/GenBank/DDBJ whole genome shotgun (WGS) entry which is preliminary data.</text>
</comment>
<dbReference type="GO" id="GO:0017000">
    <property type="term" value="P:antibiotic biosynthetic process"/>
    <property type="evidence" value="ECO:0007669"/>
    <property type="project" value="UniProtKB-KW"/>
</dbReference>
<evidence type="ECO:0000256" key="3">
    <source>
        <dbReference type="ARBA" id="ARBA00022553"/>
    </source>
</evidence>
<accession>A0A0L8MBF2</accession>
<feature type="active site" description="Proton acceptor; for dehydratase activity" evidence="7">
    <location>
        <position position="150"/>
    </location>
</feature>
<dbReference type="FunFam" id="1.10.1200.10:FF:000007">
    <property type="entry name" value="Probable polyketide synthase pks17"/>
    <property type="match status" value="1"/>
</dbReference>
<dbReference type="GO" id="GO:0006633">
    <property type="term" value="P:fatty acid biosynthetic process"/>
    <property type="evidence" value="ECO:0007669"/>
    <property type="project" value="TreeGrafter"/>
</dbReference>
<dbReference type="Proteomes" id="UP000037084">
    <property type="component" value="Unassembled WGS sequence"/>
</dbReference>
<dbReference type="InterPro" id="IPR055123">
    <property type="entry name" value="SpnB-like_Rossmann"/>
</dbReference>
<evidence type="ECO:0000256" key="2">
    <source>
        <dbReference type="ARBA" id="ARBA00022450"/>
    </source>
</evidence>
<evidence type="ECO:0000259" key="9">
    <source>
        <dbReference type="PROSITE" id="PS50075"/>
    </source>
</evidence>
<dbReference type="PROSITE" id="PS00012">
    <property type="entry name" value="PHOSPHOPANTETHEINE"/>
    <property type="match status" value="1"/>
</dbReference>
<dbReference type="InterPro" id="IPR009081">
    <property type="entry name" value="PP-bd_ACP"/>
</dbReference>
<dbReference type="AlphaFoldDB" id="A0A0L8MBF2"/>
<dbReference type="GO" id="GO:0004312">
    <property type="term" value="F:fatty acid synthase activity"/>
    <property type="evidence" value="ECO:0007669"/>
    <property type="project" value="TreeGrafter"/>
</dbReference>
<dbReference type="InterPro" id="IPR049900">
    <property type="entry name" value="PKS_mFAS_DH"/>
</dbReference>
<dbReference type="Pfam" id="PF14765">
    <property type="entry name" value="PS-DH"/>
    <property type="match status" value="1"/>
</dbReference>
<dbReference type="SUPFAM" id="SSF52151">
    <property type="entry name" value="FabD/lysophospholipase-like"/>
    <property type="match status" value="1"/>
</dbReference>
<dbReference type="PANTHER" id="PTHR43775">
    <property type="entry name" value="FATTY ACID SYNTHASE"/>
    <property type="match status" value="1"/>
</dbReference>
<dbReference type="Gene3D" id="3.10.129.110">
    <property type="entry name" value="Polyketide synthase dehydratase"/>
    <property type="match status" value="1"/>
</dbReference>
<dbReference type="InterPro" id="IPR057326">
    <property type="entry name" value="KR_dom"/>
</dbReference>
<dbReference type="InterPro" id="IPR006162">
    <property type="entry name" value="Ppantetheine_attach_site"/>
</dbReference>
<dbReference type="Pfam" id="PF21089">
    <property type="entry name" value="PKS_DH_N"/>
    <property type="match status" value="1"/>
</dbReference>
<keyword evidence="5" id="KW-0045">Antibiotic biosynthesis</keyword>
<dbReference type="SUPFAM" id="SSF47336">
    <property type="entry name" value="ACP-like"/>
    <property type="match status" value="1"/>
</dbReference>
<feature type="non-terminal residue" evidence="11">
    <location>
        <position position="1"/>
    </location>
</feature>
<dbReference type="InterPro" id="IPR049551">
    <property type="entry name" value="PKS_DH_C"/>
</dbReference>
<sequence length="1014" mass="103825">HTVRFNDAIHHAHHHHNITTYIELGPDPTLTAMVRTILGSGEPEAPLTALPLLRAGRPEGHTLAAALAHAYVSGADVRWDGLLPGGRAVALPTYPYQRDSYWLSAPAAAVAARPAGGHPLLDGAVELAAGQGWLFTGTLDAEVHPWLAEHAIQGRPLLPGAAVAELALYAARRTGAAQVAELTLEQPLPLDGRVTVQLMVGPGGDGTRTVALHARPEGAPGAAWVRHASGVLAEEVPVRAADPADPAGEGVRPPHGATEIPVGDLYTRLAERGYTYGPAFQGLRAVWSHGHDLYAEVVLPESAGGPHGAGFGLHPAALDAALHTALVGAGAGDRLLVPFAWSGLTPGATGATELRVRLRRAPGGDSYSLLITDPAGTPVFEAEALAVRELPADAAAAAGPVHGAALFDLHWSPVSRSAPVPAGPWAVLDDADSAVADAVRAAGVAVRTHAGLDALSAAVDAGAPVPSVVLAPASDGSGVLAVLELAQRWLADERFADSRLAVLTEGAVAAADTERPDPALAAVWGLIRSAQSEQPGRFTLVDTDGRPESVRALAPALASADPQLAVRAGRASAPALRGHRPATGGAGDAASAAADRVAFGADSHVLLTGGLGTLGRLLARHLVKQHGVRKLLLTGRRGAATPGAREFTAELASLGAEVTVAACDTGDRAALAALLAAVPADRPLTAVVHAAGVTDDSVLAGLTAQRMAGVLRPKADAALHLHELTRDLDLTAFVLFSSLAGTLGSAGQGNYAAANAFLDALAQRRRGEGLPALSLAWGLWAQESALTGDLGAADLNRLARSGIGALSAEEGLDLFDAAVASGAAVLTAAHLDLRTVDPDAVAVVLRGLAPARRREDAAPKAANTAAALRDRLARAPRREHHHLLLETVRAEVAAVLGHSGRGRVPADRRFQDLGFDSLTAVELRNRLTAATGVKLPPTLVFDHPTPGALADRLRAALAPDLPAQDTPGEAADRTDRTDRTDGTDGADGTDLPDGGSALDTMSADDLVRLALGDH</sequence>
<protein>
    <submittedName>
        <fullName evidence="11">Polyketide synthase</fullName>
    </submittedName>
</protein>
<dbReference type="InterPro" id="IPR049552">
    <property type="entry name" value="PKS_DH_N"/>
</dbReference>
<proteinExistence type="predicted"/>
<keyword evidence="4" id="KW-0808">Transferase</keyword>
<gene>
    <name evidence="11" type="ORF">ADK75_22950</name>
</gene>
<dbReference type="GO" id="GO:0031177">
    <property type="term" value="F:phosphopantetheine binding"/>
    <property type="evidence" value="ECO:0007669"/>
    <property type="project" value="InterPro"/>
</dbReference>
<dbReference type="SUPFAM" id="SSF51735">
    <property type="entry name" value="NAD(P)-binding Rossmann-fold domains"/>
    <property type="match status" value="2"/>
</dbReference>
<feature type="domain" description="PKS/mFAS DH" evidence="10">
    <location>
        <begin position="118"/>
        <end position="396"/>
    </location>
</feature>
<dbReference type="InterPro" id="IPR020806">
    <property type="entry name" value="PKS_PP-bd"/>
</dbReference>
<dbReference type="Pfam" id="PF22953">
    <property type="entry name" value="SpnB_Rossmann"/>
    <property type="match status" value="1"/>
</dbReference>
<dbReference type="InterPro" id="IPR020807">
    <property type="entry name" value="PKS_DH"/>
</dbReference>
<dbReference type="PANTHER" id="PTHR43775:SF51">
    <property type="entry name" value="INACTIVE PHENOLPHTHIOCEROL SYNTHESIS POLYKETIDE SYNTHASE TYPE I PKS1-RELATED"/>
    <property type="match status" value="1"/>
</dbReference>
<dbReference type="SMART" id="SM00822">
    <property type="entry name" value="PKS_KR"/>
    <property type="match status" value="1"/>
</dbReference>
<dbReference type="PROSITE" id="PS52019">
    <property type="entry name" value="PKS_MFAS_DH"/>
    <property type="match status" value="1"/>
</dbReference>
<dbReference type="InterPro" id="IPR042104">
    <property type="entry name" value="PKS_dehydratase_sf"/>
</dbReference>
<keyword evidence="2" id="KW-0596">Phosphopantetheine</keyword>
<dbReference type="EMBL" id="LGUV01000335">
    <property type="protein sequence ID" value="KOG47723.1"/>
    <property type="molecule type" value="Genomic_DNA"/>
</dbReference>
<evidence type="ECO:0000256" key="6">
    <source>
        <dbReference type="ARBA" id="ARBA00023268"/>
    </source>
</evidence>
<evidence type="ECO:0000256" key="1">
    <source>
        <dbReference type="ARBA" id="ARBA00004792"/>
    </source>
</evidence>
<evidence type="ECO:0000313" key="12">
    <source>
        <dbReference type="Proteomes" id="UP000037084"/>
    </source>
</evidence>
<feature type="active site" description="Proton donor; for dehydratase activity" evidence="7">
    <location>
        <position position="319"/>
    </location>
</feature>
<dbReference type="InterPro" id="IPR036736">
    <property type="entry name" value="ACP-like_sf"/>
</dbReference>
<dbReference type="Gene3D" id="3.30.70.3290">
    <property type="match status" value="1"/>
</dbReference>
<comment type="pathway">
    <text evidence="1">Antibiotic biosynthesis.</text>
</comment>
<keyword evidence="6" id="KW-0511">Multifunctional enzyme</keyword>
<dbReference type="Pfam" id="PF08659">
    <property type="entry name" value="KR"/>
    <property type="match status" value="1"/>
</dbReference>
<dbReference type="InterPro" id="IPR013968">
    <property type="entry name" value="PKS_KR"/>
</dbReference>
<dbReference type="Gene3D" id="3.40.366.10">
    <property type="entry name" value="Malonyl-Coenzyme A Acyl Carrier Protein, domain 2"/>
    <property type="match status" value="1"/>
</dbReference>
<dbReference type="InterPro" id="IPR050091">
    <property type="entry name" value="PKS_NRPS_Biosynth_Enz"/>
</dbReference>
<evidence type="ECO:0000259" key="10">
    <source>
        <dbReference type="PROSITE" id="PS52019"/>
    </source>
</evidence>
<name>A0A0L8MBF2_STRVG</name>
<dbReference type="PATRIC" id="fig|1961.12.peg.5153"/>
<dbReference type="SMART" id="SM00826">
    <property type="entry name" value="PKS_DH"/>
    <property type="match status" value="1"/>
</dbReference>
<feature type="compositionally biased region" description="Basic and acidic residues" evidence="8">
    <location>
        <begin position="970"/>
        <end position="982"/>
    </location>
</feature>
<evidence type="ECO:0000256" key="5">
    <source>
        <dbReference type="ARBA" id="ARBA00023194"/>
    </source>
</evidence>
<organism evidence="11 12">
    <name type="scientific">Streptomyces virginiae</name>
    <name type="common">Streptomyces cinnamonensis</name>
    <dbReference type="NCBI Taxonomy" id="1961"/>
    <lineage>
        <taxon>Bacteria</taxon>
        <taxon>Bacillati</taxon>
        <taxon>Actinomycetota</taxon>
        <taxon>Actinomycetes</taxon>
        <taxon>Kitasatosporales</taxon>
        <taxon>Streptomycetaceae</taxon>
        <taxon>Streptomyces</taxon>
    </lineage>
</organism>
<dbReference type="InterPro" id="IPR016035">
    <property type="entry name" value="Acyl_Trfase/lysoPLipase"/>
</dbReference>
<feature type="region of interest" description="Disordered" evidence="8">
    <location>
        <begin position="959"/>
        <end position="999"/>
    </location>
</feature>
<dbReference type="InterPro" id="IPR001227">
    <property type="entry name" value="Ac_transferase_dom_sf"/>
</dbReference>
<dbReference type="Pfam" id="PF00550">
    <property type="entry name" value="PP-binding"/>
    <property type="match status" value="1"/>
</dbReference>
<keyword evidence="3" id="KW-0597">Phosphoprotein</keyword>
<dbReference type="CDD" id="cd08956">
    <property type="entry name" value="KR_3_FAS_SDR_x"/>
    <property type="match status" value="1"/>
</dbReference>
<dbReference type="Gene3D" id="3.40.50.720">
    <property type="entry name" value="NAD(P)-binding Rossmann-like Domain"/>
    <property type="match status" value="1"/>
</dbReference>
<dbReference type="RefSeq" id="WP_159040415.1">
    <property type="nucleotide sequence ID" value="NZ_LGUV01000335.1"/>
</dbReference>
<dbReference type="Gene3D" id="1.10.1200.10">
    <property type="entry name" value="ACP-like"/>
    <property type="match status" value="1"/>
</dbReference>
<dbReference type="SMART" id="SM01294">
    <property type="entry name" value="PKS_PP_betabranch"/>
    <property type="match status" value="1"/>
</dbReference>
<dbReference type="InterPro" id="IPR036291">
    <property type="entry name" value="NAD(P)-bd_dom_sf"/>
</dbReference>
<dbReference type="OrthoDB" id="9778690at2"/>